<name>A0ACC0B5D1_CATRO</name>
<organism evidence="1 2">
    <name type="scientific">Catharanthus roseus</name>
    <name type="common">Madagascar periwinkle</name>
    <name type="synonym">Vinca rosea</name>
    <dbReference type="NCBI Taxonomy" id="4058"/>
    <lineage>
        <taxon>Eukaryota</taxon>
        <taxon>Viridiplantae</taxon>
        <taxon>Streptophyta</taxon>
        <taxon>Embryophyta</taxon>
        <taxon>Tracheophyta</taxon>
        <taxon>Spermatophyta</taxon>
        <taxon>Magnoliopsida</taxon>
        <taxon>eudicotyledons</taxon>
        <taxon>Gunneridae</taxon>
        <taxon>Pentapetalae</taxon>
        <taxon>asterids</taxon>
        <taxon>lamiids</taxon>
        <taxon>Gentianales</taxon>
        <taxon>Apocynaceae</taxon>
        <taxon>Rauvolfioideae</taxon>
        <taxon>Vinceae</taxon>
        <taxon>Catharanthinae</taxon>
        <taxon>Catharanthus</taxon>
    </lineage>
</organism>
<gene>
    <name evidence="1" type="ORF">M9H77_17695</name>
</gene>
<accession>A0ACC0B5D1</accession>
<keyword evidence="2" id="KW-1185">Reference proteome</keyword>
<protein>
    <submittedName>
        <fullName evidence="1">Uncharacterized protein</fullName>
    </submittedName>
</protein>
<dbReference type="EMBL" id="CM044704">
    <property type="protein sequence ID" value="KAI5667842.1"/>
    <property type="molecule type" value="Genomic_DNA"/>
</dbReference>
<reference evidence="2" key="1">
    <citation type="journal article" date="2023" name="Nat. Plants">
        <title>Single-cell RNA sequencing provides a high-resolution roadmap for understanding the multicellular compartmentation of specialized metabolism.</title>
        <authorList>
            <person name="Sun S."/>
            <person name="Shen X."/>
            <person name="Li Y."/>
            <person name="Li Y."/>
            <person name="Wang S."/>
            <person name="Li R."/>
            <person name="Zhang H."/>
            <person name="Shen G."/>
            <person name="Guo B."/>
            <person name="Wei J."/>
            <person name="Xu J."/>
            <person name="St-Pierre B."/>
            <person name="Chen S."/>
            <person name="Sun C."/>
        </authorList>
    </citation>
    <scope>NUCLEOTIDE SEQUENCE [LARGE SCALE GENOMIC DNA]</scope>
</reference>
<sequence>MEKSFVEECGYMSPFLDTSGKHHEDLDLLKQVRDRWEIFSSCGFLHKEKIWSFLWEDILRNSPKEHPNLGLDHELMKTIPKLRHAKEVSDSIFSTATLIKINEF</sequence>
<evidence type="ECO:0000313" key="2">
    <source>
        <dbReference type="Proteomes" id="UP001060085"/>
    </source>
</evidence>
<proteinExistence type="predicted"/>
<comment type="caution">
    <text evidence="1">The sequence shown here is derived from an EMBL/GenBank/DDBJ whole genome shotgun (WGS) entry which is preliminary data.</text>
</comment>
<evidence type="ECO:0000313" key="1">
    <source>
        <dbReference type="EMBL" id="KAI5667842.1"/>
    </source>
</evidence>
<dbReference type="Proteomes" id="UP001060085">
    <property type="component" value="Linkage Group LG04"/>
</dbReference>